<evidence type="ECO:0000256" key="8">
    <source>
        <dbReference type="ARBA" id="ARBA00023002"/>
    </source>
</evidence>
<dbReference type="GO" id="GO:0006788">
    <property type="term" value="P:heme oxidation"/>
    <property type="evidence" value="ECO:0007669"/>
    <property type="project" value="InterPro"/>
</dbReference>
<evidence type="ECO:0000256" key="11">
    <source>
        <dbReference type="SAM" id="SignalP"/>
    </source>
</evidence>
<evidence type="ECO:0008006" key="14">
    <source>
        <dbReference type="Google" id="ProtNLM"/>
    </source>
</evidence>
<dbReference type="AlphaFoldDB" id="B8C1Q5"/>
<dbReference type="EMBL" id="CM000642">
    <property type="protein sequence ID" value="EED92261.1"/>
    <property type="molecule type" value="Genomic_DNA"/>
</dbReference>
<evidence type="ECO:0000256" key="6">
    <source>
        <dbReference type="ARBA" id="ARBA00022723"/>
    </source>
</evidence>
<evidence type="ECO:0000256" key="10">
    <source>
        <dbReference type="SAM" id="MobiDB-lite"/>
    </source>
</evidence>
<keyword evidence="4" id="KW-0349">Heme</keyword>
<evidence type="ECO:0000313" key="13">
    <source>
        <dbReference type="Proteomes" id="UP000001449"/>
    </source>
</evidence>
<keyword evidence="2" id="KW-0150">Chloroplast</keyword>
<feature type="region of interest" description="Disordered" evidence="10">
    <location>
        <begin position="62"/>
        <end position="82"/>
    </location>
</feature>
<evidence type="ECO:0000256" key="4">
    <source>
        <dbReference type="ARBA" id="ARBA00022617"/>
    </source>
</evidence>
<name>B8C1Q5_THAPS</name>
<evidence type="ECO:0000256" key="7">
    <source>
        <dbReference type="ARBA" id="ARBA00022946"/>
    </source>
</evidence>
<dbReference type="GO" id="GO:0015979">
    <property type="term" value="P:photosynthesis"/>
    <property type="evidence" value="ECO:0007669"/>
    <property type="project" value="UniProtKB-KW"/>
</dbReference>
<keyword evidence="11" id="KW-0732">Signal</keyword>
<keyword evidence="9" id="KW-0408">Iron</keyword>
<reference evidence="12 13" key="1">
    <citation type="journal article" date="2004" name="Science">
        <title>The genome of the diatom Thalassiosira pseudonana: ecology, evolution, and metabolism.</title>
        <authorList>
            <person name="Armbrust E.V."/>
            <person name="Berges J.A."/>
            <person name="Bowler C."/>
            <person name="Green B.R."/>
            <person name="Martinez D."/>
            <person name="Putnam N.H."/>
            <person name="Zhou S."/>
            <person name="Allen A.E."/>
            <person name="Apt K.E."/>
            <person name="Bechner M."/>
            <person name="Brzezinski M.A."/>
            <person name="Chaal B.K."/>
            <person name="Chiovitti A."/>
            <person name="Davis A.K."/>
            <person name="Demarest M.S."/>
            <person name="Detter J.C."/>
            <person name="Glavina T."/>
            <person name="Goodstein D."/>
            <person name="Hadi M.Z."/>
            <person name="Hellsten U."/>
            <person name="Hildebrand M."/>
            <person name="Jenkins B.D."/>
            <person name="Jurka J."/>
            <person name="Kapitonov V.V."/>
            <person name="Kroger N."/>
            <person name="Lau W.W."/>
            <person name="Lane T.W."/>
            <person name="Larimer F.W."/>
            <person name="Lippmeier J.C."/>
            <person name="Lucas S."/>
            <person name="Medina M."/>
            <person name="Montsant A."/>
            <person name="Obornik M."/>
            <person name="Parker M.S."/>
            <person name="Palenik B."/>
            <person name="Pazour G.J."/>
            <person name="Richardson P.M."/>
            <person name="Rynearson T.A."/>
            <person name="Saito M.A."/>
            <person name="Schwartz D.C."/>
            <person name="Thamatrakoln K."/>
            <person name="Valentin K."/>
            <person name="Vardi A."/>
            <person name="Wilkerson F.P."/>
            <person name="Rokhsar D.S."/>
        </authorList>
    </citation>
    <scope>NUCLEOTIDE SEQUENCE [LARGE SCALE GENOMIC DNA]</scope>
    <source>
        <strain evidence="12 13">CCMP1335</strain>
    </source>
</reference>
<organism evidence="12 13">
    <name type="scientific">Thalassiosira pseudonana</name>
    <name type="common">Marine diatom</name>
    <name type="synonym">Cyclotella nana</name>
    <dbReference type="NCBI Taxonomy" id="35128"/>
    <lineage>
        <taxon>Eukaryota</taxon>
        <taxon>Sar</taxon>
        <taxon>Stramenopiles</taxon>
        <taxon>Ochrophyta</taxon>
        <taxon>Bacillariophyta</taxon>
        <taxon>Coscinodiscophyceae</taxon>
        <taxon>Thalassiosirophycidae</taxon>
        <taxon>Thalassiosirales</taxon>
        <taxon>Thalassiosiraceae</taxon>
        <taxon>Thalassiosira</taxon>
    </lineage>
</organism>
<dbReference type="InterPro" id="IPR002051">
    <property type="entry name" value="Haem_Oase"/>
</dbReference>
<feature type="compositionally biased region" description="Low complexity" evidence="10">
    <location>
        <begin position="62"/>
        <end position="78"/>
    </location>
</feature>
<dbReference type="HOGENOM" id="CLU_063325_1_2_1"/>
<keyword evidence="8" id="KW-0560">Oxidoreductase</keyword>
<dbReference type="GO" id="GO:0009507">
    <property type="term" value="C:chloroplast"/>
    <property type="evidence" value="ECO:0007669"/>
    <property type="project" value="UniProtKB-SubCell"/>
</dbReference>
<evidence type="ECO:0000256" key="5">
    <source>
        <dbReference type="ARBA" id="ARBA00022640"/>
    </source>
</evidence>
<gene>
    <name evidence="12" type="ORF">THAPSDRAFT_270343</name>
</gene>
<evidence type="ECO:0000313" key="12">
    <source>
        <dbReference type="EMBL" id="EED92261.1"/>
    </source>
</evidence>
<dbReference type="GO" id="GO:0046872">
    <property type="term" value="F:metal ion binding"/>
    <property type="evidence" value="ECO:0007669"/>
    <property type="project" value="UniProtKB-KW"/>
</dbReference>
<reference evidence="12 13" key="2">
    <citation type="journal article" date="2008" name="Nature">
        <title>The Phaeodactylum genome reveals the evolutionary history of diatom genomes.</title>
        <authorList>
            <person name="Bowler C."/>
            <person name="Allen A.E."/>
            <person name="Badger J.H."/>
            <person name="Grimwood J."/>
            <person name="Jabbari K."/>
            <person name="Kuo A."/>
            <person name="Maheswari U."/>
            <person name="Martens C."/>
            <person name="Maumus F."/>
            <person name="Otillar R.P."/>
            <person name="Rayko E."/>
            <person name="Salamov A."/>
            <person name="Vandepoele K."/>
            <person name="Beszteri B."/>
            <person name="Gruber A."/>
            <person name="Heijde M."/>
            <person name="Katinka M."/>
            <person name="Mock T."/>
            <person name="Valentin K."/>
            <person name="Verret F."/>
            <person name="Berges J.A."/>
            <person name="Brownlee C."/>
            <person name="Cadoret J.P."/>
            <person name="Chiovitti A."/>
            <person name="Choi C.J."/>
            <person name="Coesel S."/>
            <person name="De Martino A."/>
            <person name="Detter J.C."/>
            <person name="Durkin C."/>
            <person name="Falciatore A."/>
            <person name="Fournet J."/>
            <person name="Haruta M."/>
            <person name="Huysman M.J."/>
            <person name="Jenkins B.D."/>
            <person name="Jiroutova K."/>
            <person name="Jorgensen R.E."/>
            <person name="Joubert Y."/>
            <person name="Kaplan A."/>
            <person name="Kroger N."/>
            <person name="Kroth P.G."/>
            <person name="La Roche J."/>
            <person name="Lindquist E."/>
            <person name="Lommer M."/>
            <person name="Martin-Jezequel V."/>
            <person name="Lopez P.J."/>
            <person name="Lucas S."/>
            <person name="Mangogna M."/>
            <person name="McGinnis K."/>
            <person name="Medlin L.K."/>
            <person name="Montsant A."/>
            <person name="Oudot-Le Secq M.P."/>
            <person name="Napoli C."/>
            <person name="Obornik M."/>
            <person name="Parker M.S."/>
            <person name="Petit J.L."/>
            <person name="Porcel B.M."/>
            <person name="Poulsen N."/>
            <person name="Robison M."/>
            <person name="Rychlewski L."/>
            <person name="Rynearson T.A."/>
            <person name="Schmutz J."/>
            <person name="Shapiro H."/>
            <person name="Siaut M."/>
            <person name="Stanley M."/>
            <person name="Sussman M.R."/>
            <person name="Taylor A.R."/>
            <person name="Vardi A."/>
            <person name="von Dassow P."/>
            <person name="Vyverman W."/>
            <person name="Willis A."/>
            <person name="Wyrwicz L.S."/>
            <person name="Rokhsar D.S."/>
            <person name="Weissenbach J."/>
            <person name="Armbrust E.V."/>
            <person name="Green B.R."/>
            <person name="Van de Peer Y."/>
            <person name="Grigoriev I.V."/>
        </authorList>
    </citation>
    <scope>NUCLEOTIDE SEQUENCE [LARGE SCALE GENOMIC DNA]</scope>
    <source>
        <strain evidence="12 13">CCMP1335</strain>
    </source>
</reference>
<evidence type="ECO:0000256" key="3">
    <source>
        <dbReference type="ARBA" id="ARBA00022531"/>
    </source>
</evidence>
<dbReference type="Pfam" id="PF01126">
    <property type="entry name" value="Heme_oxygenase"/>
    <property type="match status" value="1"/>
</dbReference>
<dbReference type="Proteomes" id="UP000001449">
    <property type="component" value="Chromosome 5"/>
</dbReference>
<keyword evidence="13" id="KW-1185">Reference proteome</keyword>
<dbReference type="GeneID" id="7447261"/>
<protein>
    <recommendedName>
        <fullName evidence="14">Heme oxygenase</fullName>
    </recommendedName>
</protein>
<evidence type="ECO:0000256" key="1">
    <source>
        <dbReference type="ARBA" id="ARBA00004229"/>
    </source>
</evidence>
<dbReference type="PaxDb" id="35128-Thaps17854"/>
<keyword evidence="7" id="KW-0809">Transit peptide</keyword>
<dbReference type="PANTHER" id="PTHR35703">
    <property type="entry name" value="HEME OXYGENASE 1, CHLOROPLASTIC-RELATED"/>
    <property type="match status" value="1"/>
</dbReference>
<dbReference type="KEGG" id="tps:THAPSDRAFT_270343"/>
<feature type="signal peptide" evidence="11">
    <location>
        <begin position="1"/>
        <end position="17"/>
    </location>
</feature>
<proteinExistence type="predicted"/>
<dbReference type="InterPro" id="IPR016053">
    <property type="entry name" value="Haem_Oase-like"/>
</dbReference>
<dbReference type="InterPro" id="IPR016084">
    <property type="entry name" value="Haem_Oase-like_multi-hlx"/>
</dbReference>
<dbReference type="InterPro" id="IPR016951">
    <property type="entry name" value="Haem_Oase_decyc_pln"/>
</dbReference>
<evidence type="ECO:0000256" key="9">
    <source>
        <dbReference type="ARBA" id="ARBA00023004"/>
    </source>
</evidence>
<dbReference type="GO" id="GO:0004392">
    <property type="term" value="F:heme oxygenase (decyclizing) activity"/>
    <property type="evidence" value="ECO:0007669"/>
    <property type="project" value="InterPro"/>
</dbReference>
<dbReference type="RefSeq" id="XP_002290509.1">
    <property type="nucleotide sequence ID" value="XM_002290473.1"/>
</dbReference>
<keyword evidence="6" id="KW-0479">Metal-binding</keyword>
<dbReference type="SUPFAM" id="SSF48613">
    <property type="entry name" value="Heme oxygenase-like"/>
    <property type="match status" value="1"/>
</dbReference>
<sequence>MKFPVAILFSFFTTSNGFVPAPFTQQSRVSIHRSNNNSNASPQSSAHTSFNNYNIESALFSSTEADSSTTTATTDNNEQFPPILTELRDVAMKLHTREQAPKEGQAAAPSKPKEPYVPTQADYLQFLVDSHEVYMALEEVVNRPDLDAELGRFRNNGIERTKELEKDIDWMCTQFSLDKPAVGGAGSRYANELRNMVTMNDEGENVGVPEFVCHYYNYYFAHLAGGRMIGKQMSKMLLDGETLEFYKWGEDVNDLKARVKDDIEELAKTWSREERDECINATPATFRGGGAINGYLYGGNPH</sequence>
<dbReference type="STRING" id="35128.B8C1Q5"/>
<keyword evidence="5" id="KW-0934">Plastid</keyword>
<dbReference type="PANTHER" id="PTHR35703:SF2">
    <property type="entry name" value="HEME OXYGENASE 1, CHLOROPLASTIC-RELATED"/>
    <property type="match status" value="1"/>
</dbReference>
<accession>B8C1Q5</accession>
<feature type="chain" id="PRO_5002868925" description="Heme oxygenase" evidence="11">
    <location>
        <begin position="18"/>
        <end position="302"/>
    </location>
</feature>
<dbReference type="CDD" id="cd19165">
    <property type="entry name" value="HemeO"/>
    <property type="match status" value="1"/>
</dbReference>
<comment type="subcellular location">
    <subcellularLocation>
        <location evidence="1">Plastid</location>
        <location evidence="1">Chloroplast</location>
    </subcellularLocation>
</comment>
<dbReference type="eggNOG" id="KOG4480">
    <property type="taxonomic scope" value="Eukaryota"/>
</dbReference>
<dbReference type="InParanoid" id="B8C1Q5"/>
<dbReference type="Gene3D" id="1.20.910.10">
    <property type="entry name" value="Heme oxygenase-like"/>
    <property type="match status" value="1"/>
</dbReference>
<evidence type="ECO:0000256" key="2">
    <source>
        <dbReference type="ARBA" id="ARBA00022528"/>
    </source>
</evidence>
<keyword evidence="3" id="KW-0602">Photosynthesis</keyword>